<dbReference type="InterPro" id="IPR050697">
    <property type="entry name" value="Adenylyl/Guanylyl_Cyclase_3/4"/>
</dbReference>
<evidence type="ECO:0000313" key="21">
    <source>
        <dbReference type="Proteomes" id="UP000284403"/>
    </source>
</evidence>
<name>A0A422MVM3_9TRYP</name>
<evidence type="ECO:0000256" key="1">
    <source>
        <dbReference type="ARBA" id="ARBA00001593"/>
    </source>
</evidence>
<dbReference type="GO" id="GO:0046872">
    <property type="term" value="F:metal ion binding"/>
    <property type="evidence" value="ECO:0007669"/>
    <property type="project" value="UniProtKB-KW"/>
</dbReference>
<evidence type="ECO:0000256" key="8">
    <source>
        <dbReference type="ARBA" id="ARBA00022741"/>
    </source>
</evidence>
<sequence length="877" mass="97130">MLVCVLLACTTGAWAQQPVVKLLDLLYTDDPASNDSIKAYKSGVSAALRSRNFMVDERQLQRIAPPVGVAQNDVRAVITQAMTTDPDILAVVGPVGDETLLEALPVLEQYDLVALGPYTGSATVRYWETHFYFLRTDPMSGLYAHIWYVTTYLRVYRLGFMYLTDVSYGDDEYAAAEDLMEGMGYSLCGVFKLPGTKTWSESDAGFQAAWEAFVATRPQAVIVFGKPSTTTEVFIRKMLHDDRTRGVYLLSPLGLQSLLVSTWKDAVVAGLPFVAGQIITTGANPLANDMRYDAIKRFQMVMEDYLKNSGQTDYSDADHFLKNELDGELMVAGWEVGEVLLQLFASREWTSSHQAFQKSLFNQRRYVIDDLVIGDFGGACEGQAAVLGAICECNQGGRTVYIKTFNEYFKPVTLEDDEFTYPLSVCYPSSVHLLTPINALEVLIGDSKRASYATNEISCGEKAAIPASLPGAREFMLKILPGTRAEPVKELQAELSERRAELFLGVVVEEALGFPSLTYVDPVELYVAPHLPRYNVVYLSATLEQQLFRLVEYLSASSVEEVHAIISGPHKAAVADVLRRTLVTFGVKLKSIKLFEWQQTVIQDLPSAGWVFVLGIFTTDLGLILDHVAAHSDLHVLMSYDDHNLLYPYFVGRKADGATDRVLFATNMPHWGDTNSPVRLVHSYHGEVTNKSQWSPMSLKGYAVVRAILALSDVMDIFSADLFLVTLYMYKTIYVEDMVFGPFDDGLTKTCDETSDCLVNYGASLISVWSMSRSLDPSLPRVAPPMTPSMRYVEPTSGLTKMQLFGIILGVIILVIIAVVVIVVVLMCCRRDSRDNANAPKEPTDPVTLVFTDIESSTALWAACPELMPDAVATHHR</sequence>
<feature type="domain" description="Receptor-type adenylate cyclase GRESAG 4.1/3 periplasmic binding protein-like" evidence="19">
    <location>
        <begin position="142"/>
        <end position="282"/>
    </location>
</feature>
<evidence type="ECO:0000256" key="11">
    <source>
        <dbReference type="ARBA" id="ARBA00022989"/>
    </source>
</evidence>
<evidence type="ECO:0000256" key="12">
    <source>
        <dbReference type="ARBA" id="ARBA00022998"/>
    </source>
</evidence>
<evidence type="ECO:0000256" key="14">
    <source>
        <dbReference type="ARBA" id="ARBA00023180"/>
    </source>
</evidence>
<dbReference type="GeneID" id="40323112"/>
<evidence type="ECO:0000256" key="4">
    <source>
        <dbReference type="ARBA" id="ARBA00005381"/>
    </source>
</evidence>
<proteinExistence type="inferred from homology"/>
<dbReference type="GO" id="GO:0016020">
    <property type="term" value="C:membrane"/>
    <property type="evidence" value="ECO:0007669"/>
    <property type="project" value="UniProtKB-SubCell"/>
</dbReference>
<keyword evidence="12" id="KW-0115">cAMP biosynthesis</keyword>
<dbReference type="Gene3D" id="3.40.50.2300">
    <property type="match status" value="2"/>
</dbReference>
<evidence type="ECO:0000256" key="3">
    <source>
        <dbReference type="ARBA" id="ARBA00004141"/>
    </source>
</evidence>
<dbReference type="PANTHER" id="PTHR43081">
    <property type="entry name" value="ADENYLATE CYCLASE, TERMINAL-DIFFERENTIATION SPECIFIC-RELATED"/>
    <property type="match status" value="1"/>
</dbReference>
<evidence type="ECO:0000256" key="7">
    <source>
        <dbReference type="ARBA" id="ARBA00022723"/>
    </source>
</evidence>
<feature type="non-terminal residue" evidence="20">
    <location>
        <position position="877"/>
    </location>
</feature>
<evidence type="ECO:0000256" key="17">
    <source>
        <dbReference type="SAM" id="SignalP"/>
    </source>
</evidence>
<evidence type="ECO:0000259" key="18">
    <source>
        <dbReference type="Pfam" id="PF25493"/>
    </source>
</evidence>
<keyword evidence="7" id="KW-0479">Metal-binding</keyword>
<keyword evidence="15" id="KW-0456">Lyase</keyword>
<comment type="catalytic activity">
    <reaction evidence="1">
        <text>ATP = 3',5'-cyclic AMP + diphosphate</text>
        <dbReference type="Rhea" id="RHEA:15389"/>
        <dbReference type="ChEBI" id="CHEBI:30616"/>
        <dbReference type="ChEBI" id="CHEBI:33019"/>
        <dbReference type="ChEBI" id="CHEBI:58165"/>
        <dbReference type="EC" id="4.6.1.1"/>
    </reaction>
</comment>
<dbReference type="InterPro" id="IPR057399">
    <property type="entry name" value="GRESAG4.1/3_peripasmic_1"/>
</dbReference>
<comment type="subcellular location">
    <subcellularLocation>
        <location evidence="3">Membrane</location>
        <topology evidence="3">Multi-pass membrane protein</topology>
    </subcellularLocation>
</comment>
<dbReference type="OrthoDB" id="260718at2759"/>
<dbReference type="GO" id="GO:0005524">
    <property type="term" value="F:ATP binding"/>
    <property type="evidence" value="ECO:0007669"/>
    <property type="project" value="UniProtKB-KW"/>
</dbReference>
<evidence type="ECO:0000256" key="5">
    <source>
        <dbReference type="ARBA" id="ARBA00012201"/>
    </source>
</evidence>
<feature type="domain" description="Receptor-type adenylate cyclase GRESAG 4.1/3 periplasmic binding protein-like" evidence="18">
    <location>
        <begin position="434"/>
        <end position="792"/>
    </location>
</feature>
<evidence type="ECO:0000259" key="19">
    <source>
        <dbReference type="Pfam" id="PF25495"/>
    </source>
</evidence>
<keyword evidence="6 16" id="KW-0812">Transmembrane</keyword>
<dbReference type="InterPro" id="IPR029787">
    <property type="entry name" value="Nucleotide_cyclase"/>
</dbReference>
<evidence type="ECO:0000256" key="16">
    <source>
        <dbReference type="SAM" id="Phobius"/>
    </source>
</evidence>
<dbReference type="EC" id="4.6.1.1" evidence="5"/>
<dbReference type="GO" id="GO:0006171">
    <property type="term" value="P:cAMP biosynthetic process"/>
    <property type="evidence" value="ECO:0007669"/>
    <property type="project" value="UniProtKB-KW"/>
</dbReference>
<dbReference type="Gene3D" id="3.30.70.1230">
    <property type="entry name" value="Nucleotide cyclase"/>
    <property type="match status" value="1"/>
</dbReference>
<keyword evidence="14" id="KW-0325">Glycoprotein</keyword>
<evidence type="ECO:0000256" key="13">
    <source>
        <dbReference type="ARBA" id="ARBA00023136"/>
    </source>
</evidence>
<feature type="chain" id="PRO_5019485718" description="adenylate cyclase" evidence="17">
    <location>
        <begin position="16"/>
        <end position="877"/>
    </location>
</feature>
<dbReference type="RefSeq" id="XP_029223559.1">
    <property type="nucleotide sequence ID" value="XM_029376318.1"/>
</dbReference>
<comment type="similarity">
    <text evidence="4">Belongs to the adenylyl cyclase class-3 family.</text>
</comment>
<evidence type="ECO:0000256" key="10">
    <source>
        <dbReference type="ARBA" id="ARBA00022842"/>
    </source>
</evidence>
<dbReference type="PANTHER" id="PTHR43081:SF1">
    <property type="entry name" value="ADENYLATE CYCLASE, TERMINAL-DIFFERENTIATION SPECIFIC"/>
    <property type="match status" value="1"/>
</dbReference>
<dbReference type="Pfam" id="PF25493">
    <property type="entry name" value="Peripla_BP_A-cyclase"/>
    <property type="match status" value="1"/>
</dbReference>
<dbReference type="SUPFAM" id="SSF55073">
    <property type="entry name" value="Nucleotide cyclase"/>
    <property type="match status" value="1"/>
</dbReference>
<keyword evidence="11 16" id="KW-1133">Transmembrane helix</keyword>
<evidence type="ECO:0000256" key="9">
    <source>
        <dbReference type="ARBA" id="ARBA00022840"/>
    </source>
</evidence>
<reference evidence="20 21" key="1">
    <citation type="journal article" date="2018" name="BMC Genomics">
        <title>Genomic comparison of Trypanosoma conorhini and Trypanosoma rangeli to Trypanosoma cruzi strains of high and low virulence.</title>
        <authorList>
            <person name="Bradwell K.R."/>
            <person name="Koparde V.N."/>
            <person name="Matveyev A.V."/>
            <person name="Serrano M.G."/>
            <person name="Alves J.M."/>
            <person name="Parikh H."/>
            <person name="Huang B."/>
            <person name="Lee V."/>
            <person name="Espinosa-Alvarez O."/>
            <person name="Ortiz P.A."/>
            <person name="Costa-Martins A.G."/>
            <person name="Teixeira M.M."/>
            <person name="Buck G.A."/>
        </authorList>
    </citation>
    <scope>NUCLEOTIDE SEQUENCE [LARGE SCALE GENOMIC DNA]</scope>
    <source>
        <strain evidence="20 21">025E</strain>
    </source>
</reference>
<evidence type="ECO:0000256" key="6">
    <source>
        <dbReference type="ARBA" id="ARBA00022692"/>
    </source>
</evidence>
<dbReference type="InterPro" id="IPR028082">
    <property type="entry name" value="Peripla_BP_I"/>
</dbReference>
<evidence type="ECO:0000256" key="15">
    <source>
        <dbReference type="ARBA" id="ARBA00023239"/>
    </source>
</evidence>
<dbReference type="AlphaFoldDB" id="A0A422MVM3"/>
<comment type="caution">
    <text evidence="20">The sequence shown here is derived from an EMBL/GenBank/DDBJ whole genome shotgun (WGS) entry which is preliminary data.</text>
</comment>
<comment type="cofactor">
    <cofactor evidence="2">
        <name>Mg(2+)</name>
        <dbReference type="ChEBI" id="CHEBI:18420"/>
    </cofactor>
</comment>
<keyword evidence="9" id="KW-0067">ATP-binding</keyword>
<evidence type="ECO:0000256" key="2">
    <source>
        <dbReference type="ARBA" id="ARBA00001946"/>
    </source>
</evidence>
<keyword evidence="10" id="KW-0460">Magnesium</keyword>
<evidence type="ECO:0000313" key="20">
    <source>
        <dbReference type="EMBL" id="RNE97263.1"/>
    </source>
</evidence>
<protein>
    <recommendedName>
        <fullName evidence="5">adenylate cyclase</fullName>
        <ecNumber evidence="5">4.6.1.1</ecNumber>
    </recommendedName>
</protein>
<dbReference type="EMBL" id="MKKU01001156">
    <property type="protein sequence ID" value="RNE97263.1"/>
    <property type="molecule type" value="Genomic_DNA"/>
</dbReference>
<dbReference type="GO" id="GO:0004016">
    <property type="term" value="F:adenylate cyclase activity"/>
    <property type="evidence" value="ECO:0007669"/>
    <property type="project" value="UniProtKB-EC"/>
</dbReference>
<organism evidence="20 21">
    <name type="scientific">Trypanosoma conorhini</name>
    <dbReference type="NCBI Taxonomy" id="83891"/>
    <lineage>
        <taxon>Eukaryota</taxon>
        <taxon>Discoba</taxon>
        <taxon>Euglenozoa</taxon>
        <taxon>Kinetoplastea</taxon>
        <taxon>Metakinetoplastina</taxon>
        <taxon>Trypanosomatida</taxon>
        <taxon>Trypanosomatidae</taxon>
        <taxon>Trypanosoma</taxon>
    </lineage>
</organism>
<accession>A0A422MVM3</accession>
<dbReference type="InterPro" id="IPR057398">
    <property type="entry name" value="GRESAG4.1/3_peripasmic_2"/>
</dbReference>
<dbReference type="SUPFAM" id="SSF53822">
    <property type="entry name" value="Periplasmic binding protein-like I"/>
    <property type="match status" value="1"/>
</dbReference>
<feature type="transmembrane region" description="Helical" evidence="16">
    <location>
        <begin position="804"/>
        <end position="828"/>
    </location>
</feature>
<gene>
    <name evidence="20" type="ORF">Tco025E_09501</name>
</gene>
<keyword evidence="21" id="KW-1185">Reference proteome</keyword>
<keyword evidence="8" id="KW-0547">Nucleotide-binding</keyword>
<keyword evidence="13 16" id="KW-0472">Membrane</keyword>
<dbReference type="Proteomes" id="UP000284403">
    <property type="component" value="Unassembled WGS sequence"/>
</dbReference>
<dbReference type="Pfam" id="PF25495">
    <property type="entry name" value="Peripla_BP_A-cyclase_1"/>
    <property type="match status" value="1"/>
</dbReference>
<feature type="signal peptide" evidence="17">
    <location>
        <begin position="1"/>
        <end position="15"/>
    </location>
</feature>
<keyword evidence="17" id="KW-0732">Signal</keyword>